<feature type="region of interest" description="Disordered" evidence="1">
    <location>
        <begin position="1"/>
        <end position="43"/>
    </location>
</feature>
<dbReference type="Proteomes" id="UP000050741">
    <property type="component" value="Unassembled WGS sequence"/>
</dbReference>
<evidence type="ECO:0000256" key="1">
    <source>
        <dbReference type="SAM" id="MobiDB-lite"/>
    </source>
</evidence>
<organism evidence="2 3">
    <name type="scientific">Globodera pallida</name>
    <name type="common">Potato cyst nematode worm</name>
    <name type="synonym">Heterodera pallida</name>
    <dbReference type="NCBI Taxonomy" id="36090"/>
    <lineage>
        <taxon>Eukaryota</taxon>
        <taxon>Metazoa</taxon>
        <taxon>Ecdysozoa</taxon>
        <taxon>Nematoda</taxon>
        <taxon>Chromadorea</taxon>
        <taxon>Rhabditida</taxon>
        <taxon>Tylenchina</taxon>
        <taxon>Tylenchomorpha</taxon>
        <taxon>Tylenchoidea</taxon>
        <taxon>Heteroderidae</taxon>
        <taxon>Heteroderinae</taxon>
        <taxon>Globodera</taxon>
    </lineage>
</organism>
<proteinExistence type="predicted"/>
<evidence type="ECO:0000313" key="2">
    <source>
        <dbReference type="Proteomes" id="UP000050741"/>
    </source>
</evidence>
<sequence>EYDRTAQELSQSQRELRSQSDLLSSSQEDSHRRAEGSARGAEISGRELAIVREECRALRSAHERLVKKSLEQENSGKAALRRAGAPAGKIATE</sequence>
<feature type="region of interest" description="Disordered" evidence="1">
    <location>
        <begin position="69"/>
        <end position="93"/>
    </location>
</feature>
<dbReference type="AlphaFoldDB" id="A0A183CMZ9"/>
<accession>A0A183CMZ9</accession>
<protein>
    <submittedName>
        <fullName evidence="3">CROCC</fullName>
    </submittedName>
</protein>
<evidence type="ECO:0000313" key="3">
    <source>
        <dbReference type="WBParaSite" id="GPLIN_001425600"/>
    </source>
</evidence>
<keyword evidence="2" id="KW-1185">Reference proteome</keyword>
<reference evidence="2" key="1">
    <citation type="submission" date="2014-05" db="EMBL/GenBank/DDBJ databases">
        <title>The genome and life-stage specific transcriptomes of Globodera pallida elucidate key aspects of plant parasitism by a cyst nematode.</title>
        <authorList>
            <person name="Cotton J.A."/>
            <person name="Lilley C.J."/>
            <person name="Jones L.M."/>
            <person name="Kikuchi T."/>
            <person name="Reid A.J."/>
            <person name="Thorpe P."/>
            <person name="Tsai I.J."/>
            <person name="Beasley H."/>
            <person name="Blok V."/>
            <person name="Cock P.J.A."/>
            <person name="Van den Akker S.E."/>
            <person name="Holroyd N."/>
            <person name="Hunt M."/>
            <person name="Mantelin S."/>
            <person name="Naghra H."/>
            <person name="Pain A."/>
            <person name="Palomares-Rius J.E."/>
            <person name="Zarowiecki M."/>
            <person name="Berriman M."/>
            <person name="Jones J.T."/>
            <person name="Urwin P.E."/>
        </authorList>
    </citation>
    <scope>NUCLEOTIDE SEQUENCE [LARGE SCALE GENOMIC DNA]</scope>
    <source>
        <strain evidence="2">Lindley</strain>
    </source>
</reference>
<reference evidence="3" key="2">
    <citation type="submission" date="2016-06" db="UniProtKB">
        <authorList>
            <consortium name="WormBaseParasite"/>
        </authorList>
    </citation>
    <scope>IDENTIFICATION</scope>
</reference>
<name>A0A183CMZ9_GLOPA</name>
<dbReference type="WBParaSite" id="GPLIN_001425600">
    <property type="protein sequence ID" value="GPLIN_001425600"/>
    <property type="gene ID" value="GPLIN_001425600"/>
</dbReference>
<feature type="compositionally biased region" description="Low complexity" evidence="1">
    <location>
        <begin position="7"/>
        <end position="27"/>
    </location>
</feature>